<sequence>MNTSYSAYQNGVMHHTNVDTIGTIRRNLQKVAKKQQCL</sequence>
<proteinExistence type="predicted"/>
<evidence type="ECO:0000313" key="1">
    <source>
        <dbReference type="EMBL" id="KRY72596.1"/>
    </source>
</evidence>
<dbReference type="EMBL" id="JYDR01000042">
    <property type="protein sequence ID" value="KRY72596.1"/>
    <property type="molecule type" value="Genomic_DNA"/>
</dbReference>
<dbReference type="EMBL" id="JYDR01000042">
    <property type="protein sequence ID" value="KRY72660.1"/>
    <property type="molecule type" value="Genomic_DNA"/>
</dbReference>
<gene>
    <name evidence="1" type="ORF">T4A_11949</name>
    <name evidence="2" type="ORF">T4A_465</name>
</gene>
<organism evidence="2 3">
    <name type="scientific">Trichinella pseudospiralis</name>
    <name type="common">Parasitic roundworm</name>
    <dbReference type="NCBI Taxonomy" id="6337"/>
    <lineage>
        <taxon>Eukaryota</taxon>
        <taxon>Metazoa</taxon>
        <taxon>Ecdysozoa</taxon>
        <taxon>Nematoda</taxon>
        <taxon>Enoplea</taxon>
        <taxon>Dorylaimia</taxon>
        <taxon>Trichinellida</taxon>
        <taxon>Trichinellidae</taxon>
        <taxon>Trichinella</taxon>
    </lineage>
</organism>
<evidence type="ECO:0000313" key="2">
    <source>
        <dbReference type="EMBL" id="KRY72660.1"/>
    </source>
</evidence>
<comment type="caution">
    <text evidence="2">The sequence shown here is derived from an EMBL/GenBank/DDBJ whole genome shotgun (WGS) entry which is preliminary data.</text>
</comment>
<accession>A0A0V1EFT3</accession>
<evidence type="ECO:0000313" key="3">
    <source>
        <dbReference type="Proteomes" id="UP000054632"/>
    </source>
</evidence>
<reference evidence="2 3" key="1">
    <citation type="submission" date="2015-01" db="EMBL/GenBank/DDBJ databases">
        <title>Evolution of Trichinella species and genotypes.</title>
        <authorList>
            <person name="Korhonen P.K."/>
            <person name="Edoardo P."/>
            <person name="Giuseppe L.R."/>
            <person name="Gasser R.B."/>
        </authorList>
    </citation>
    <scope>NUCLEOTIDE SEQUENCE [LARGE SCALE GENOMIC DNA]</scope>
    <source>
        <strain evidence="2">ISS13</strain>
    </source>
</reference>
<dbReference type="AlphaFoldDB" id="A0A0V1EFT3"/>
<protein>
    <submittedName>
        <fullName evidence="2">Uncharacterized protein</fullName>
    </submittedName>
</protein>
<dbReference type="Proteomes" id="UP000054632">
    <property type="component" value="Unassembled WGS sequence"/>
</dbReference>
<name>A0A0V1EFT3_TRIPS</name>